<dbReference type="InterPro" id="IPR003689">
    <property type="entry name" value="ZIP"/>
</dbReference>
<dbReference type="PANTHER" id="PTHR11040:SF205">
    <property type="entry name" value="ZINC TRANSPORTER ZUPT"/>
    <property type="match status" value="1"/>
</dbReference>
<dbReference type="EMBL" id="MCFE01000636">
    <property type="protein sequence ID" value="ORX83647.1"/>
    <property type="molecule type" value="Genomic_DNA"/>
</dbReference>
<evidence type="ECO:0000256" key="2">
    <source>
        <dbReference type="ARBA" id="ARBA00022692"/>
    </source>
</evidence>
<gene>
    <name evidence="7" type="ORF">K493DRAFT_411649</name>
</gene>
<dbReference type="GO" id="GO:0005385">
    <property type="term" value="F:zinc ion transmembrane transporter activity"/>
    <property type="evidence" value="ECO:0007669"/>
    <property type="project" value="TreeGrafter"/>
</dbReference>
<evidence type="ECO:0000256" key="3">
    <source>
        <dbReference type="ARBA" id="ARBA00022989"/>
    </source>
</evidence>
<comment type="subcellular location">
    <subcellularLocation>
        <location evidence="1">Membrane</location>
        <topology evidence="1">Multi-pass membrane protein</topology>
    </subcellularLocation>
</comment>
<dbReference type="OrthoDB" id="262547at2759"/>
<evidence type="ECO:0000313" key="7">
    <source>
        <dbReference type="EMBL" id="ORX83647.1"/>
    </source>
</evidence>
<keyword evidence="3 6" id="KW-1133">Transmembrane helix</keyword>
<evidence type="ECO:0008006" key="9">
    <source>
        <dbReference type="Google" id="ProtNLM"/>
    </source>
</evidence>
<organism evidence="7 8">
    <name type="scientific">Basidiobolus meristosporus CBS 931.73</name>
    <dbReference type="NCBI Taxonomy" id="1314790"/>
    <lineage>
        <taxon>Eukaryota</taxon>
        <taxon>Fungi</taxon>
        <taxon>Fungi incertae sedis</taxon>
        <taxon>Zoopagomycota</taxon>
        <taxon>Entomophthoromycotina</taxon>
        <taxon>Basidiobolomycetes</taxon>
        <taxon>Basidiobolales</taxon>
        <taxon>Basidiobolaceae</taxon>
        <taxon>Basidiobolus</taxon>
    </lineage>
</organism>
<evidence type="ECO:0000313" key="8">
    <source>
        <dbReference type="Proteomes" id="UP000193498"/>
    </source>
</evidence>
<feature type="region of interest" description="Disordered" evidence="5">
    <location>
        <begin position="1"/>
        <end position="35"/>
    </location>
</feature>
<dbReference type="InParanoid" id="A0A1Y1XD56"/>
<evidence type="ECO:0000256" key="6">
    <source>
        <dbReference type="SAM" id="Phobius"/>
    </source>
</evidence>
<evidence type="ECO:0000256" key="1">
    <source>
        <dbReference type="ARBA" id="ARBA00004141"/>
    </source>
</evidence>
<evidence type="ECO:0000256" key="5">
    <source>
        <dbReference type="SAM" id="MobiDB-lite"/>
    </source>
</evidence>
<dbReference type="AlphaFoldDB" id="A0A1Y1XD56"/>
<keyword evidence="8" id="KW-1185">Reference proteome</keyword>
<evidence type="ECO:0000256" key="4">
    <source>
        <dbReference type="ARBA" id="ARBA00023136"/>
    </source>
</evidence>
<keyword evidence="2 6" id="KW-0812">Transmembrane</keyword>
<protein>
    <recommendedName>
        <fullName evidence="9">Zinc/iron permease</fullName>
    </recommendedName>
</protein>
<feature type="transmembrane region" description="Helical" evidence="6">
    <location>
        <begin position="211"/>
        <end position="232"/>
    </location>
</feature>
<feature type="region of interest" description="Disordered" evidence="5">
    <location>
        <begin position="55"/>
        <end position="77"/>
    </location>
</feature>
<dbReference type="Pfam" id="PF02535">
    <property type="entry name" value="Zip"/>
    <property type="match status" value="1"/>
</dbReference>
<feature type="compositionally biased region" description="Basic residues" evidence="5">
    <location>
        <begin position="1"/>
        <end position="13"/>
    </location>
</feature>
<feature type="compositionally biased region" description="Basic and acidic residues" evidence="5">
    <location>
        <begin position="57"/>
        <end position="67"/>
    </location>
</feature>
<feature type="transmembrane region" description="Helical" evidence="6">
    <location>
        <begin position="177"/>
        <end position="199"/>
    </location>
</feature>
<reference evidence="7 8" key="1">
    <citation type="submission" date="2016-07" db="EMBL/GenBank/DDBJ databases">
        <title>Pervasive Adenine N6-methylation of Active Genes in Fungi.</title>
        <authorList>
            <consortium name="DOE Joint Genome Institute"/>
            <person name="Mondo S.J."/>
            <person name="Dannebaum R.O."/>
            <person name="Kuo R.C."/>
            <person name="Labutti K."/>
            <person name="Haridas S."/>
            <person name="Kuo A."/>
            <person name="Salamov A."/>
            <person name="Ahrendt S.R."/>
            <person name="Lipzen A."/>
            <person name="Sullivan W."/>
            <person name="Andreopoulos W.B."/>
            <person name="Clum A."/>
            <person name="Lindquist E."/>
            <person name="Daum C."/>
            <person name="Ramamoorthy G.K."/>
            <person name="Gryganskyi A."/>
            <person name="Culley D."/>
            <person name="Magnuson J.K."/>
            <person name="James T.Y."/>
            <person name="O'Malley M.A."/>
            <person name="Stajich J.E."/>
            <person name="Spatafora J.W."/>
            <person name="Visel A."/>
            <person name="Grigoriev I.V."/>
        </authorList>
    </citation>
    <scope>NUCLEOTIDE SEQUENCE [LARGE SCALE GENOMIC DNA]</scope>
    <source>
        <strain evidence="7 8">CBS 931.73</strain>
    </source>
</reference>
<name>A0A1Y1XD56_9FUNG</name>
<feature type="transmembrane region" description="Helical" evidence="6">
    <location>
        <begin position="148"/>
        <end position="171"/>
    </location>
</feature>
<keyword evidence="4 6" id="KW-0472">Membrane</keyword>
<proteinExistence type="predicted"/>
<dbReference type="Proteomes" id="UP000193498">
    <property type="component" value="Unassembled WGS sequence"/>
</dbReference>
<dbReference type="GO" id="GO:0016020">
    <property type="term" value="C:membrane"/>
    <property type="evidence" value="ECO:0007669"/>
    <property type="project" value="UniProtKB-SubCell"/>
</dbReference>
<accession>A0A1Y1XD56</accession>
<sequence length="233" mass="25884">MIAKKVKSQRKPTKSILYPDEQEQPHFNADQPTLHDRNLKQEVLVDREVITVVEQAHPQEHTSHPDPKTPPPTHIRQNSGEFRALGCQIATALAIHNFPEGLAIFTATLTSSKIGTLFAIALALHKIPEGMMIVLPIYYATGSRWKSFSISAGIGIVVQLLGALLGYLLFVTYWNQAISASLLALAAGILLYTVVGGMIPMARRYDPQDRFVTIWIFLGLWFFALVAASFNYI</sequence>
<dbReference type="STRING" id="1314790.A0A1Y1XD56"/>
<comment type="caution">
    <text evidence="7">The sequence shown here is derived from an EMBL/GenBank/DDBJ whole genome shotgun (WGS) entry which is preliminary data.</text>
</comment>
<dbReference type="PANTHER" id="PTHR11040">
    <property type="entry name" value="ZINC/IRON TRANSPORTER"/>
    <property type="match status" value="1"/>
</dbReference>